<dbReference type="Pfam" id="PF03746">
    <property type="entry name" value="LamB_YcsF"/>
    <property type="match status" value="1"/>
</dbReference>
<organism evidence="2 3">
    <name type="scientific">Metallibacterium scheffleri</name>
    <dbReference type="NCBI Taxonomy" id="993689"/>
    <lineage>
        <taxon>Bacteria</taxon>
        <taxon>Pseudomonadati</taxon>
        <taxon>Pseudomonadota</taxon>
        <taxon>Gammaproteobacteria</taxon>
        <taxon>Lysobacterales</taxon>
        <taxon>Rhodanobacteraceae</taxon>
        <taxon>Metallibacterium</taxon>
    </lineage>
</organism>
<dbReference type="Gene3D" id="3.20.20.370">
    <property type="entry name" value="Glycoside hydrolase/deacetylase"/>
    <property type="match status" value="1"/>
</dbReference>
<comment type="subunit">
    <text evidence="1">Forms a complex composed of PxpA, PxpB and PxpC.</text>
</comment>
<gene>
    <name evidence="1" type="primary">pxpA</name>
    <name evidence="2" type="ORF">B1806_08965</name>
</gene>
<dbReference type="EC" id="3.5.2.9" evidence="1"/>
<accession>A0A4S3KPI0</accession>
<keyword evidence="1" id="KW-0067">ATP-binding</keyword>
<keyword evidence="1" id="KW-0547">Nucleotide-binding</keyword>
<dbReference type="GO" id="GO:0017168">
    <property type="term" value="F:5-oxoprolinase (ATP-hydrolyzing) activity"/>
    <property type="evidence" value="ECO:0007669"/>
    <property type="project" value="UniProtKB-UniRule"/>
</dbReference>
<dbReference type="InterPro" id="IPR005501">
    <property type="entry name" value="LamB/YcsF/PxpA-like"/>
</dbReference>
<evidence type="ECO:0000256" key="1">
    <source>
        <dbReference type="HAMAP-Rule" id="MF_00691"/>
    </source>
</evidence>
<comment type="catalytic activity">
    <reaction evidence="1">
        <text>5-oxo-L-proline + ATP + 2 H2O = L-glutamate + ADP + phosphate + H(+)</text>
        <dbReference type="Rhea" id="RHEA:10348"/>
        <dbReference type="ChEBI" id="CHEBI:15377"/>
        <dbReference type="ChEBI" id="CHEBI:15378"/>
        <dbReference type="ChEBI" id="CHEBI:29985"/>
        <dbReference type="ChEBI" id="CHEBI:30616"/>
        <dbReference type="ChEBI" id="CHEBI:43474"/>
        <dbReference type="ChEBI" id="CHEBI:58402"/>
        <dbReference type="ChEBI" id="CHEBI:456216"/>
        <dbReference type="EC" id="3.5.2.9"/>
    </reaction>
</comment>
<dbReference type="OrthoDB" id="9773478at2"/>
<dbReference type="EMBL" id="MWQO01000029">
    <property type="protein sequence ID" value="THD10348.1"/>
    <property type="molecule type" value="Genomic_DNA"/>
</dbReference>
<reference evidence="2 3" key="1">
    <citation type="submission" date="2017-02" db="EMBL/GenBank/DDBJ databases">
        <title>Whole genome sequencing of Metallibacterium scheffleri DSM 24874 (T).</title>
        <authorList>
            <person name="Kumar S."/>
            <person name="Patil P."/>
            <person name="Patil P.B."/>
        </authorList>
    </citation>
    <scope>NUCLEOTIDE SEQUENCE [LARGE SCALE GENOMIC DNA]</scope>
    <source>
        <strain evidence="2 3">DSM 24874</strain>
    </source>
</reference>
<dbReference type="RefSeq" id="WP_081128909.1">
    <property type="nucleotide sequence ID" value="NZ_DAHXOC010000042.1"/>
</dbReference>
<proteinExistence type="inferred from homology"/>
<dbReference type="Proteomes" id="UP000307749">
    <property type="component" value="Unassembled WGS sequence"/>
</dbReference>
<dbReference type="HAMAP" id="MF_00691">
    <property type="entry name" value="PxpA"/>
    <property type="match status" value="1"/>
</dbReference>
<dbReference type="GO" id="GO:0005975">
    <property type="term" value="P:carbohydrate metabolic process"/>
    <property type="evidence" value="ECO:0007669"/>
    <property type="project" value="InterPro"/>
</dbReference>
<evidence type="ECO:0000313" key="2">
    <source>
        <dbReference type="EMBL" id="THD10348.1"/>
    </source>
</evidence>
<comment type="function">
    <text evidence="1">Catalyzes the cleavage of 5-oxoproline to form L-glutamate coupled to the hydrolysis of ATP to ADP and inorganic phosphate.</text>
</comment>
<evidence type="ECO:0000313" key="3">
    <source>
        <dbReference type="Proteomes" id="UP000307749"/>
    </source>
</evidence>
<dbReference type="NCBIfam" id="NF003816">
    <property type="entry name" value="PRK05406.1-5"/>
    <property type="match status" value="1"/>
</dbReference>
<dbReference type="STRING" id="993689.GCA_002077135_02930"/>
<dbReference type="NCBIfam" id="NF003814">
    <property type="entry name" value="PRK05406.1-3"/>
    <property type="match status" value="1"/>
</dbReference>
<sequence length="252" mass="26199">MKRIDLNCDMGESFGVWNMGQDAQVMPWISSANIACGMHAGDPATMQRTVALAVQHGVAIGAHVSLPDLQGFGRRAMAISAADLHALVLYQLGALAGFAHAAGARLRHVKAHGALYHQTTGDAALAQAFTRAVRDFDAQLAVVAQSGSALLDAAQTLHLRGLREAFADRGYDNDGKLLARGTPGALLETAQAAAQAVMIAAHDAVVEHHGARLTLTADTLCLHGDRDDAAMLAQAVRDALTAAGIDVQAATS</sequence>
<dbReference type="PANTHER" id="PTHR30292:SF0">
    <property type="entry name" value="5-OXOPROLINASE SUBUNIT A"/>
    <property type="match status" value="1"/>
</dbReference>
<name>A0A4S3KPI0_9GAMM</name>
<keyword evidence="3" id="KW-1185">Reference proteome</keyword>
<dbReference type="InterPro" id="IPR011330">
    <property type="entry name" value="Glyco_hydro/deAcase_b/a-brl"/>
</dbReference>
<dbReference type="GO" id="GO:0005524">
    <property type="term" value="F:ATP binding"/>
    <property type="evidence" value="ECO:0007669"/>
    <property type="project" value="UniProtKB-UniRule"/>
</dbReference>
<dbReference type="PANTHER" id="PTHR30292">
    <property type="entry name" value="UNCHARACTERIZED PROTEIN YBGL-RELATED"/>
    <property type="match status" value="1"/>
</dbReference>
<dbReference type="CDD" id="cd10787">
    <property type="entry name" value="LamB_YcsF_like"/>
    <property type="match status" value="1"/>
</dbReference>
<dbReference type="SUPFAM" id="SSF88713">
    <property type="entry name" value="Glycoside hydrolase/deacetylase"/>
    <property type="match status" value="1"/>
</dbReference>
<protein>
    <recommendedName>
        <fullName evidence="1">5-oxoprolinase subunit A</fullName>
        <shortName evidence="1">5-OPase subunit A</shortName>
        <ecNumber evidence="1">3.5.2.9</ecNumber>
    </recommendedName>
    <alternativeName>
        <fullName evidence="1">5-oxoprolinase (ATP-hydrolyzing) subunit A</fullName>
    </alternativeName>
</protein>
<comment type="caution">
    <text evidence="2">The sequence shown here is derived from an EMBL/GenBank/DDBJ whole genome shotgun (WGS) entry which is preliminary data.</text>
</comment>
<dbReference type="AlphaFoldDB" id="A0A4S3KPI0"/>
<keyword evidence="1" id="KW-0378">Hydrolase</keyword>
<comment type="similarity">
    <text evidence="1">Belongs to the LamB/PxpA family.</text>
</comment>